<keyword evidence="2" id="KW-1185">Reference proteome</keyword>
<protein>
    <recommendedName>
        <fullName evidence="3">Capsule assembly Wzi family protein</fullName>
    </recommendedName>
</protein>
<organism evidence="1 2">
    <name type="scientific">Thermosipho melanesiensis</name>
    <dbReference type="NCBI Taxonomy" id="46541"/>
    <lineage>
        <taxon>Bacteria</taxon>
        <taxon>Thermotogati</taxon>
        <taxon>Thermotogota</taxon>
        <taxon>Thermotogae</taxon>
        <taxon>Thermotogales</taxon>
        <taxon>Fervidobacteriaceae</taxon>
        <taxon>Thermosipho</taxon>
    </lineage>
</organism>
<gene>
    <name evidence="1" type="ORF">BW47_01200</name>
</gene>
<accession>A0ABM6GCM0</accession>
<dbReference type="EMBL" id="CP007389">
    <property type="protein sequence ID" value="APT73288.1"/>
    <property type="molecule type" value="Genomic_DNA"/>
</dbReference>
<sequence length="468" mass="54649">MRKPILLLILFSILTFSEFLLNPTKDFNFTLNNNIKFNLSFSYGYWNVLLIEKGGGAGTAINPAESGFYVFDKIPSILNWEIFLKKDNFIFYTNIPFSKEKTVMIIDPFTNFFLKNFRTPSFDMNGPENFLLAYADNKTFLGIGRYPIKWGNSIYPISISDTTFQDNITFSKKIDFFKYTYHLISSFPLLTTSEKTIQETHYDSHTPGLYFSQPYKTIIAHRFDFFLYNLRIGIGEINVVGGKFLDLIDINPLMFFHNTYGEGYSNVLASIDFMYNLKKFNIFGEFVLDDFNGPTEIGSNYKPNAYGYNLGVSYKDENLKIWGEYDFTSEWMYITNYLPYLRVNIRHFYLDNNHTPGRALIDFPLGFKYGPDATMVSLGIDYKFKSFNLSFVYNHLIKGCVNDNGVDRWKWFWDSWPNNVSPKGNEIANSKDLRYNIFDLLIKFYSFSINLFKINENILFIANIEVDI</sequence>
<dbReference type="Proteomes" id="UP000185490">
    <property type="component" value="Chromosome"/>
</dbReference>
<evidence type="ECO:0000313" key="1">
    <source>
        <dbReference type="EMBL" id="APT73288.1"/>
    </source>
</evidence>
<evidence type="ECO:0000313" key="2">
    <source>
        <dbReference type="Proteomes" id="UP000185490"/>
    </source>
</evidence>
<dbReference type="RefSeq" id="WP_012056452.1">
    <property type="nucleotide sequence ID" value="NZ_CP007389.1"/>
</dbReference>
<name>A0ABM6GCM0_9BACT</name>
<proteinExistence type="predicted"/>
<reference evidence="1 2" key="1">
    <citation type="submission" date="2014-02" db="EMBL/GenBank/DDBJ databases">
        <title>Diversity of Thermotogales isolates from hydrothermal vents.</title>
        <authorList>
            <person name="Haverkamp T.H.A."/>
            <person name="Lossouarn J."/>
            <person name="Geslin C."/>
            <person name="Nesbo C.L."/>
        </authorList>
    </citation>
    <scope>NUCLEOTIDE SEQUENCE [LARGE SCALE GENOMIC DNA]</scope>
    <source>
        <strain evidence="1 2">431</strain>
    </source>
</reference>
<evidence type="ECO:0008006" key="3">
    <source>
        <dbReference type="Google" id="ProtNLM"/>
    </source>
</evidence>